<accession>A0AAN8A024</accession>
<feature type="region of interest" description="Disordered" evidence="1">
    <location>
        <begin position="1"/>
        <end position="33"/>
    </location>
</feature>
<proteinExistence type="predicted"/>
<dbReference type="AlphaFoldDB" id="A0AAN8A024"/>
<reference evidence="2" key="1">
    <citation type="submission" date="2023-08" db="EMBL/GenBank/DDBJ databases">
        <title>Black Yeasts Isolated from many extreme environments.</title>
        <authorList>
            <person name="Coleine C."/>
            <person name="Stajich J.E."/>
            <person name="Selbmann L."/>
        </authorList>
    </citation>
    <scope>NUCLEOTIDE SEQUENCE</scope>
    <source>
        <strain evidence="2">CCFEE 5810</strain>
    </source>
</reference>
<comment type="caution">
    <text evidence="2">The sequence shown here is derived from an EMBL/GenBank/DDBJ whole genome shotgun (WGS) entry which is preliminary data.</text>
</comment>
<protein>
    <submittedName>
        <fullName evidence="2">Uncharacterized protein</fullName>
    </submittedName>
</protein>
<name>A0AAN8A024_9PEZI</name>
<feature type="compositionally biased region" description="Polar residues" evidence="1">
    <location>
        <begin position="1"/>
        <end position="10"/>
    </location>
</feature>
<evidence type="ECO:0000313" key="3">
    <source>
        <dbReference type="Proteomes" id="UP001310594"/>
    </source>
</evidence>
<organism evidence="2 3">
    <name type="scientific">Elasticomyces elasticus</name>
    <dbReference type="NCBI Taxonomy" id="574655"/>
    <lineage>
        <taxon>Eukaryota</taxon>
        <taxon>Fungi</taxon>
        <taxon>Dikarya</taxon>
        <taxon>Ascomycota</taxon>
        <taxon>Pezizomycotina</taxon>
        <taxon>Dothideomycetes</taxon>
        <taxon>Dothideomycetidae</taxon>
        <taxon>Mycosphaerellales</taxon>
        <taxon>Teratosphaeriaceae</taxon>
        <taxon>Elasticomyces</taxon>
    </lineage>
</organism>
<dbReference type="EMBL" id="JAVRQU010000014">
    <property type="protein sequence ID" value="KAK5695492.1"/>
    <property type="molecule type" value="Genomic_DNA"/>
</dbReference>
<feature type="compositionally biased region" description="Polar residues" evidence="1">
    <location>
        <begin position="20"/>
        <end position="30"/>
    </location>
</feature>
<dbReference type="Proteomes" id="UP001310594">
    <property type="component" value="Unassembled WGS sequence"/>
</dbReference>
<gene>
    <name evidence="2" type="ORF">LTR97_009001</name>
</gene>
<evidence type="ECO:0000313" key="2">
    <source>
        <dbReference type="EMBL" id="KAK5695492.1"/>
    </source>
</evidence>
<sequence length="170" mass="19021">MSISDGSSTPPFMDPPAYTATPTNGSSTLHTPAAPARRNVLEMRALILGNAAILKPRKRDDEIQLIVARHKSPQHSAEEVPLVQHYAFLVQRKYNETDINIVLKGEPRDTIEEALEWMLERTETVMEEMLLRHGTHVSGGCCLDCGRSLNPRQRPLASVAERIRIEREGT</sequence>
<evidence type="ECO:0000256" key="1">
    <source>
        <dbReference type="SAM" id="MobiDB-lite"/>
    </source>
</evidence>